<sequence>MEGHYEELGGGIRLWVTPAHKFGADAFLLADFASPRAGDRAADLGSGCGIVPALWFRGPEPAPREAVAVEIQEAACAQMARSLAEGNLPAGRFVPLCADLRELRGRLPAGGFDLVTCNPPYTGPGGGLLSADPAGRIARHETACTLADVSAAARYLLRYGGRFCLCHRPERLADVICALREAGLEPKRLRLVQQRPAGAPWLLLAEGRRGGKPGLRVEPPLIVEGEGGFSPEMLRVYRKKENKKEGGR</sequence>
<dbReference type="GO" id="GO:0032259">
    <property type="term" value="P:methylation"/>
    <property type="evidence" value="ECO:0007669"/>
    <property type="project" value="UniProtKB-KW"/>
</dbReference>
<comment type="caution">
    <text evidence="1">The sequence shown here is derived from an EMBL/GenBank/DDBJ whole genome shotgun (WGS) entry which is preliminary data.</text>
</comment>
<dbReference type="Proteomes" id="UP000276301">
    <property type="component" value="Unassembled WGS sequence"/>
</dbReference>
<dbReference type="EMBL" id="RCHT01000017">
    <property type="protein sequence ID" value="RLL09780.1"/>
    <property type="molecule type" value="Genomic_DNA"/>
</dbReference>
<keyword evidence="2" id="KW-1185">Reference proteome</keyword>
<dbReference type="InterPro" id="IPR050210">
    <property type="entry name" value="tRNA_Adenine-N(6)_MTase"/>
</dbReference>
<name>A0A498CP77_9FIRM</name>
<dbReference type="AlphaFoldDB" id="A0A498CP77"/>
<dbReference type="PANTHER" id="PTHR47739:SF1">
    <property type="entry name" value="TRNA1(VAL) (ADENINE(37)-N6)-METHYLTRANSFERASE"/>
    <property type="match status" value="1"/>
</dbReference>
<dbReference type="SUPFAM" id="SSF53335">
    <property type="entry name" value="S-adenosyl-L-methionine-dependent methyltransferases"/>
    <property type="match status" value="1"/>
</dbReference>
<dbReference type="InterPro" id="IPR029063">
    <property type="entry name" value="SAM-dependent_MTases_sf"/>
</dbReference>
<evidence type="ECO:0000313" key="2">
    <source>
        <dbReference type="Proteomes" id="UP000276301"/>
    </source>
</evidence>
<evidence type="ECO:0000313" key="1">
    <source>
        <dbReference type="EMBL" id="RLL09780.1"/>
    </source>
</evidence>
<dbReference type="Gene3D" id="3.40.50.150">
    <property type="entry name" value="Vaccinia Virus protein VP39"/>
    <property type="match status" value="1"/>
</dbReference>
<keyword evidence="1" id="KW-0808">Transferase</keyword>
<dbReference type="PANTHER" id="PTHR47739">
    <property type="entry name" value="TRNA1(VAL) (ADENINE(37)-N6)-METHYLTRANSFERASE"/>
    <property type="match status" value="1"/>
</dbReference>
<dbReference type="RefSeq" id="WP_121587128.1">
    <property type="nucleotide sequence ID" value="NZ_RCHT01000017.1"/>
</dbReference>
<keyword evidence="1" id="KW-0489">Methyltransferase</keyword>
<dbReference type="GO" id="GO:0008168">
    <property type="term" value="F:methyltransferase activity"/>
    <property type="evidence" value="ECO:0007669"/>
    <property type="project" value="UniProtKB-KW"/>
</dbReference>
<reference evidence="1 2" key="1">
    <citation type="submission" date="2018-10" db="EMBL/GenBank/DDBJ databases">
        <title>Anaerotruncus faecis sp. nov., isolated from human feces.</title>
        <authorList>
            <person name="Wang Y.-J."/>
        </authorList>
    </citation>
    <scope>NUCLEOTIDE SEQUENCE [LARGE SCALE GENOMIC DNA]</scope>
    <source>
        <strain evidence="1 2">22A2-44</strain>
    </source>
</reference>
<organism evidence="1 2">
    <name type="scientific">Anaerotruncus massiliensis</name>
    <name type="common">ex Liu et al. 2021</name>
    <dbReference type="NCBI Taxonomy" id="2321404"/>
    <lineage>
        <taxon>Bacteria</taxon>
        <taxon>Bacillati</taxon>
        <taxon>Bacillota</taxon>
        <taxon>Clostridia</taxon>
        <taxon>Eubacteriales</taxon>
        <taxon>Oscillospiraceae</taxon>
        <taxon>Anaerotruncus</taxon>
    </lineage>
</organism>
<proteinExistence type="predicted"/>
<dbReference type="CDD" id="cd02440">
    <property type="entry name" value="AdoMet_MTases"/>
    <property type="match status" value="1"/>
</dbReference>
<protein>
    <submittedName>
        <fullName evidence="1">Methyltransferase</fullName>
    </submittedName>
</protein>
<gene>
    <name evidence="1" type="ORF">D4A47_09715</name>
</gene>
<accession>A0A498CP77</accession>